<evidence type="ECO:0000313" key="2">
    <source>
        <dbReference type="EMBL" id="MDA3614284.1"/>
    </source>
</evidence>
<name>A0ABT4UHI7_9BACT</name>
<reference evidence="2 3" key="1">
    <citation type="submission" date="2022-12" db="EMBL/GenBank/DDBJ databases">
        <title>Chitinophagaceae gen. sp. nov., a new member of the family Chitinophagaceae, isolated from soil in a chemical factory.</title>
        <authorList>
            <person name="Ke Z."/>
        </authorList>
    </citation>
    <scope>NUCLEOTIDE SEQUENCE [LARGE SCALE GENOMIC DNA]</scope>
    <source>
        <strain evidence="2 3">LY-5</strain>
    </source>
</reference>
<accession>A0ABT4UHI7</accession>
<evidence type="ECO:0000313" key="3">
    <source>
        <dbReference type="Proteomes" id="UP001210231"/>
    </source>
</evidence>
<keyword evidence="1" id="KW-0732">Signal</keyword>
<sequence length="136" mass="15096">MNKIKLNTVKFFSILLLASLFVNVNAKGNKQANNNVLSNANVEYIGSNGEAFFFKIAINNDGDTKYLINILNDEGVSVYSQKVDASNYNKYIKVLNEGVENVNPTFIITDLNTGATQKFEAKVKQNVEKVVTLVKL</sequence>
<feature type="signal peptide" evidence="1">
    <location>
        <begin position="1"/>
        <end position="26"/>
    </location>
</feature>
<dbReference type="RefSeq" id="WP_407030612.1">
    <property type="nucleotide sequence ID" value="NZ_JAQGEF010000005.1"/>
</dbReference>
<dbReference type="EMBL" id="JAQGEF010000005">
    <property type="protein sequence ID" value="MDA3614284.1"/>
    <property type="molecule type" value="Genomic_DNA"/>
</dbReference>
<evidence type="ECO:0000256" key="1">
    <source>
        <dbReference type="SAM" id="SignalP"/>
    </source>
</evidence>
<dbReference type="Proteomes" id="UP001210231">
    <property type="component" value="Unassembled WGS sequence"/>
</dbReference>
<feature type="chain" id="PRO_5046625933" evidence="1">
    <location>
        <begin position="27"/>
        <end position="136"/>
    </location>
</feature>
<protein>
    <submittedName>
        <fullName evidence="2">Uncharacterized protein</fullName>
    </submittedName>
</protein>
<gene>
    <name evidence="2" type="ORF">O3P16_05655</name>
</gene>
<comment type="caution">
    <text evidence="2">The sequence shown here is derived from an EMBL/GenBank/DDBJ whole genome shotgun (WGS) entry which is preliminary data.</text>
</comment>
<keyword evidence="3" id="KW-1185">Reference proteome</keyword>
<proteinExistence type="predicted"/>
<organism evidence="2 3">
    <name type="scientific">Polluticaenibacter yanchengensis</name>
    <dbReference type="NCBI Taxonomy" id="3014562"/>
    <lineage>
        <taxon>Bacteria</taxon>
        <taxon>Pseudomonadati</taxon>
        <taxon>Bacteroidota</taxon>
        <taxon>Chitinophagia</taxon>
        <taxon>Chitinophagales</taxon>
        <taxon>Chitinophagaceae</taxon>
        <taxon>Polluticaenibacter</taxon>
    </lineage>
</organism>